<sequence>MARARDDQDFMTSLHGAVSRRPSLGAHLLLLAIVVFLVWAVVWAGWAEIDQVTSGPGRVIPSRQVQLVQNLEGGILSEILVHEGDSVAKDQVVMQLDNTQFLSDFRENHVKLLGLRAVIERLRAEIDGHPLVFAEEVAQALPRVVASERALYESRAQEIASTVGKLEQEGNQRRRELEETQAKIAQLERSVALARQEIGILKPLVDRGINAPVELIRLRREENQYVGDLEVAHHSIERIKAAVAETEQGKAEARAQFRSRALKELNEAQVNAQALEQVLASRNDRVQRTVVRSPVAGTVKRIMVNTVGGVVQPGQDLMEIVPAEDALFVEARIKPADIAFLRPGLPARVKISAYDYTIYGLLPAELELIGADSILDEKTGESHYLIRVRTTENRMRDARGEVLPIIPGMTATVDVLTGTHTVLQYLLKPVLKVFKSAFHEH</sequence>
<keyword evidence="8 9" id="KW-0472">Membrane</keyword>
<dbReference type="InterPro" id="IPR010129">
    <property type="entry name" value="T1SS_HlyD"/>
</dbReference>
<dbReference type="Gene3D" id="2.40.30.170">
    <property type="match status" value="1"/>
</dbReference>
<evidence type="ECO:0000256" key="4">
    <source>
        <dbReference type="ARBA" id="ARBA00022475"/>
    </source>
</evidence>
<dbReference type="Proteomes" id="UP000192917">
    <property type="component" value="Unassembled WGS sequence"/>
</dbReference>
<feature type="domain" description="AprE-like long alpha-helical hairpin" evidence="11">
    <location>
        <begin position="103"/>
        <end position="285"/>
    </location>
</feature>
<feature type="transmembrane region" description="Helical" evidence="9">
    <location>
        <begin position="28"/>
        <end position="46"/>
    </location>
</feature>
<keyword evidence="7 9" id="KW-1133">Transmembrane helix</keyword>
<evidence type="ECO:0000259" key="11">
    <source>
        <dbReference type="Pfam" id="PF25994"/>
    </source>
</evidence>
<evidence type="ECO:0000256" key="9">
    <source>
        <dbReference type="RuleBase" id="RU365093"/>
    </source>
</evidence>
<keyword evidence="6 9" id="KW-0812">Transmembrane</keyword>
<evidence type="ECO:0000313" key="14">
    <source>
        <dbReference type="Proteomes" id="UP000192917"/>
    </source>
</evidence>
<gene>
    <name evidence="13" type="ORF">SAMN05428998_101529</name>
</gene>
<dbReference type="PANTHER" id="PTHR30386:SF26">
    <property type="entry name" value="TRANSPORT PROTEIN COMB"/>
    <property type="match status" value="1"/>
</dbReference>
<evidence type="ECO:0000313" key="13">
    <source>
        <dbReference type="EMBL" id="SME92798.1"/>
    </source>
</evidence>
<comment type="similarity">
    <text evidence="2 9">Belongs to the membrane fusion protein (MFP) (TC 8.A.1) family.</text>
</comment>
<keyword evidence="4 9" id="KW-1003">Cell membrane</keyword>
<dbReference type="GO" id="GO:0005886">
    <property type="term" value="C:plasma membrane"/>
    <property type="evidence" value="ECO:0007669"/>
    <property type="project" value="UniProtKB-SubCell"/>
</dbReference>
<keyword evidence="3 9" id="KW-0813">Transport</keyword>
<dbReference type="STRING" id="560819.SAMN05428998_101529"/>
<evidence type="ECO:0000256" key="7">
    <source>
        <dbReference type="ARBA" id="ARBA00022989"/>
    </source>
</evidence>
<keyword evidence="5 9" id="KW-0997">Cell inner membrane</keyword>
<dbReference type="EMBL" id="FWZX01000001">
    <property type="protein sequence ID" value="SME92798.1"/>
    <property type="molecule type" value="Genomic_DNA"/>
</dbReference>
<evidence type="ECO:0000256" key="6">
    <source>
        <dbReference type="ARBA" id="ARBA00022692"/>
    </source>
</evidence>
<reference evidence="13 14" key="1">
    <citation type="submission" date="2017-04" db="EMBL/GenBank/DDBJ databases">
        <authorList>
            <person name="Afonso C.L."/>
            <person name="Miller P.J."/>
            <person name="Scott M.A."/>
            <person name="Spackman E."/>
            <person name="Goraichik I."/>
            <person name="Dimitrov K.M."/>
            <person name="Suarez D.L."/>
            <person name="Swayne D.E."/>
        </authorList>
    </citation>
    <scope>NUCLEOTIDE SEQUENCE [LARGE SCALE GENOMIC DNA]</scope>
    <source>
        <strain evidence="13 14">USBA 355</strain>
    </source>
</reference>
<evidence type="ECO:0000259" key="12">
    <source>
        <dbReference type="Pfam" id="PF26002"/>
    </source>
</evidence>
<keyword evidence="10" id="KW-0175">Coiled coil</keyword>
<evidence type="ECO:0000256" key="8">
    <source>
        <dbReference type="ARBA" id="ARBA00023136"/>
    </source>
</evidence>
<dbReference type="InterPro" id="IPR058982">
    <property type="entry name" value="Beta-barrel_AprE"/>
</dbReference>
<evidence type="ECO:0000256" key="5">
    <source>
        <dbReference type="ARBA" id="ARBA00022519"/>
    </source>
</evidence>
<evidence type="ECO:0000256" key="1">
    <source>
        <dbReference type="ARBA" id="ARBA00004377"/>
    </source>
</evidence>
<name>A0A1Y6B7K6_9PROT</name>
<dbReference type="GO" id="GO:0015031">
    <property type="term" value="P:protein transport"/>
    <property type="evidence" value="ECO:0007669"/>
    <property type="project" value="InterPro"/>
</dbReference>
<dbReference type="AlphaFoldDB" id="A0A1Y6B7K6"/>
<dbReference type="Pfam" id="PF26002">
    <property type="entry name" value="Beta-barrel_AprE"/>
    <property type="match status" value="1"/>
</dbReference>
<evidence type="ECO:0000256" key="10">
    <source>
        <dbReference type="SAM" id="Coils"/>
    </source>
</evidence>
<proteinExistence type="inferred from homology"/>
<dbReference type="InterPro" id="IPR050739">
    <property type="entry name" value="MFP"/>
</dbReference>
<dbReference type="RefSeq" id="WP_085120859.1">
    <property type="nucleotide sequence ID" value="NZ_FWZX01000001.1"/>
</dbReference>
<keyword evidence="14" id="KW-1185">Reference proteome</keyword>
<feature type="coiled-coil region" evidence="10">
    <location>
        <begin position="163"/>
        <end position="197"/>
    </location>
</feature>
<evidence type="ECO:0000256" key="2">
    <source>
        <dbReference type="ARBA" id="ARBA00009477"/>
    </source>
</evidence>
<evidence type="ECO:0000256" key="3">
    <source>
        <dbReference type="ARBA" id="ARBA00022448"/>
    </source>
</evidence>
<dbReference type="Pfam" id="PF25994">
    <property type="entry name" value="HH_AprE"/>
    <property type="match status" value="1"/>
</dbReference>
<comment type="subcellular location">
    <subcellularLocation>
        <location evidence="1 9">Cell inner membrane</location>
        <topology evidence="1 9">Single-pass membrane protein</topology>
    </subcellularLocation>
</comment>
<feature type="domain" description="AprE-like beta-barrel" evidence="12">
    <location>
        <begin position="327"/>
        <end position="418"/>
    </location>
</feature>
<organism evidence="13 14">
    <name type="scientific">Tistlia consotensis USBA 355</name>
    <dbReference type="NCBI Taxonomy" id="560819"/>
    <lineage>
        <taxon>Bacteria</taxon>
        <taxon>Pseudomonadati</taxon>
        <taxon>Pseudomonadota</taxon>
        <taxon>Alphaproteobacteria</taxon>
        <taxon>Rhodospirillales</taxon>
        <taxon>Rhodovibrionaceae</taxon>
        <taxon>Tistlia</taxon>
    </lineage>
</organism>
<protein>
    <recommendedName>
        <fullName evidence="9">Membrane fusion protein (MFP) family protein</fullName>
    </recommendedName>
</protein>
<dbReference type="PRINTS" id="PR01490">
    <property type="entry name" value="RTXTOXIND"/>
</dbReference>
<accession>A0A1Y6B7K6</accession>
<dbReference type="InterPro" id="IPR058781">
    <property type="entry name" value="HH_AprE-like"/>
</dbReference>
<dbReference type="NCBIfam" id="TIGR01843">
    <property type="entry name" value="type_I_hlyD"/>
    <property type="match status" value="1"/>
</dbReference>
<dbReference type="PANTHER" id="PTHR30386">
    <property type="entry name" value="MEMBRANE FUSION SUBUNIT OF EMRAB-TOLC MULTIDRUG EFFLUX PUMP"/>
    <property type="match status" value="1"/>
</dbReference>
<feature type="coiled-coil region" evidence="10">
    <location>
        <begin position="236"/>
        <end position="285"/>
    </location>
</feature>